<reference evidence="2" key="1">
    <citation type="submission" date="2019-09" db="EMBL/GenBank/DDBJ databases">
        <title>Characterisation of the sponge microbiome using genome-centric metagenomics.</title>
        <authorList>
            <person name="Engelberts J.P."/>
            <person name="Robbins S.J."/>
            <person name="De Goeij J.M."/>
            <person name="Aranda M."/>
            <person name="Bell S.C."/>
            <person name="Webster N.S."/>
        </authorList>
    </citation>
    <scope>NUCLEOTIDE SEQUENCE</scope>
    <source>
        <strain evidence="2">SB0661_bin_32</strain>
    </source>
</reference>
<comment type="caution">
    <text evidence="2">The sequence shown here is derived from an EMBL/GenBank/DDBJ whole genome shotgun (WGS) entry which is preliminary data.</text>
</comment>
<dbReference type="EMBL" id="VXMH01000098">
    <property type="protein sequence ID" value="MYC96861.1"/>
    <property type="molecule type" value="Genomic_DNA"/>
</dbReference>
<feature type="region of interest" description="Disordered" evidence="1">
    <location>
        <begin position="125"/>
        <end position="154"/>
    </location>
</feature>
<feature type="compositionally biased region" description="Basic and acidic residues" evidence="1">
    <location>
        <begin position="1"/>
        <end position="16"/>
    </location>
</feature>
<evidence type="ECO:0000313" key="2">
    <source>
        <dbReference type="EMBL" id="MYC96861.1"/>
    </source>
</evidence>
<name>A0A6B1DA35_9CHLR</name>
<evidence type="ECO:0000256" key="1">
    <source>
        <dbReference type="SAM" id="MobiDB-lite"/>
    </source>
</evidence>
<dbReference type="AlphaFoldDB" id="A0A6B1DA35"/>
<organism evidence="2">
    <name type="scientific">Caldilineaceae bacterium SB0661_bin_32</name>
    <dbReference type="NCBI Taxonomy" id="2605255"/>
    <lineage>
        <taxon>Bacteria</taxon>
        <taxon>Bacillati</taxon>
        <taxon>Chloroflexota</taxon>
        <taxon>Caldilineae</taxon>
        <taxon>Caldilineales</taxon>
        <taxon>Caldilineaceae</taxon>
    </lineage>
</organism>
<feature type="region of interest" description="Disordered" evidence="1">
    <location>
        <begin position="1"/>
        <end position="27"/>
    </location>
</feature>
<sequence length="154" mass="17260">MEEERKAESREHKGGEEAESFSSSDDLTDEIHKLVEAMARAARNVWSSEQRLQLEEDLRRGLGSLVGSLEEALERFSRSEQGQEIQEQATRVADRVRESELAAELKEGLTVGLRSAADEVRKFADSFEEQQEQSGAAQDIPVESDNEESCEKST</sequence>
<gene>
    <name evidence="2" type="ORF">F4X14_17985</name>
</gene>
<protein>
    <submittedName>
        <fullName evidence="2">Uncharacterized protein</fullName>
    </submittedName>
</protein>
<proteinExistence type="predicted"/>
<accession>A0A6B1DA35</accession>